<accession>A0A9P0XG29</accession>
<dbReference type="PANTHER" id="PTHR20884:SF8">
    <property type="entry name" value="GDP-D-GLUCOSE PHOSPHORYLASE 1"/>
    <property type="match status" value="1"/>
</dbReference>
<evidence type="ECO:0000313" key="15">
    <source>
        <dbReference type="EMBL" id="CAH4034934.1"/>
    </source>
</evidence>
<dbReference type="OrthoDB" id="417175at2759"/>
<evidence type="ECO:0000256" key="4">
    <source>
        <dbReference type="ARBA" id="ARBA00006451"/>
    </source>
</evidence>
<evidence type="ECO:0000256" key="6">
    <source>
        <dbReference type="ARBA" id="ARBA00018857"/>
    </source>
</evidence>
<evidence type="ECO:0000256" key="8">
    <source>
        <dbReference type="ARBA" id="ARBA00022658"/>
    </source>
</evidence>
<evidence type="ECO:0000256" key="2">
    <source>
        <dbReference type="ARBA" id="ARBA00003049"/>
    </source>
</evidence>
<keyword evidence="10" id="KW-0548">Nucleotidyltransferase</keyword>
<comment type="caution">
    <text evidence="15">The sequence shown here is derived from an EMBL/GenBank/DDBJ whole genome shotgun (WGS) entry which is preliminary data.</text>
</comment>
<dbReference type="GO" id="GO:0000166">
    <property type="term" value="F:nucleotide binding"/>
    <property type="evidence" value="ECO:0007669"/>
    <property type="project" value="UniProtKB-KW"/>
</dbReference>
<dbReference type="Proteomes" id="UP001152562">
    <property type="component" value="Unassembled WGS sequence"/>
</dbReference>
<organism evidence="15 16">
    <name type="scientific">Pieris brassicae</name>
    <name type="common">White butterfly</name>
    <name type="synonym">Large white butterfly</name>
    <dbReference type="NCBI Taxonomy" id="7116"/>
    <lineage>
        <taxon>Eukaryota</taxon>
        <taxon>Metazoa</taxon>
        <taxon>Ecdysozoa</taxon>
        <taxon>Arthropoda</taxon>
        <taxon>Hexapoda</taxon>
        <taxon>Insecta</taxon>
        <taxon>Pterygota</taxon>
        <taxon>Neoptera</taxon>
        <taxon>Endopterygota</taxon>
        <taxon>Lepidoptera</taxon>
        <taxon>Glossata</taxon>
        <taxon>Ditrysia</taxon>
        <taxon>Papilionoidea</taxon>
        <taxon>Pieridae</taxon>
        <taxon>Pierinae</taxon>
        <taxon>Pieris</taxon>
    </lineage>
</organism>
<protein>
    <recommendedName>
        <fullName evidence="6">GDP-D-glucose phosphorylase 1</fullName>
        <ecNumber evidence="5">2.7.7.78</ecNumber>
    </recommendedName>
</protein>
<dbReference type="Pfam" id="PF26216">
    <property type="entry name" value="GDPGP1_C"/>
    <property type="match status" value="1"/>
</dbReference>
<comment type="function">
    <text evidence="2">Specific and highly efficient GDP-D-glucose phosphorylase regulating the levels of GDP-D-glucose in cells.</text>
</comment>
<reference evidence="15" key="1">
    <citation type="submission" date="2022-05" db="EMBL/GenBank/DDBJ databases">
        <authorList>
            <person name="Okamura Y."/>
        </authorList>
    </citation>
    <scope>NUCLEOTIDE SEQUENCE</scope>
</reference>
<evidence type="ECO:0000256" key="3">
    <source>
        <dbReference type="ARBA" id="ARBA00004496"/>
    </source>
</evidence>
<dbReference type="InterPro" id="IPR058865">
    <property type="entry name" value="GDPGP1_C"/>
</dbReference>
<evidence type="ECO:0000256" key="9">
    <source>
        <dbReference type="ARBA" id="ARBA00022679"/>
    </source>
</evidence>
<keyword evidence="12" id="KW-0378">Hydrolase</keyword>
<proteinExistence type="inferred from homology"/>
<dbReference type="GO" id="GO:0005085">
    <property type="term" value="F:guanyl-nucleotide exchange factor activity"/>
    <property type="evidence" value="ECO:0007669"/>
    <property type="project" value="UniProtKB-KW"/>
</dbReference>
<evidence type="ECO:0000256" key="11">
    <source>
        <dbReference type="ARBA" id="ARBA00022741"/>
    </source>
</evidence>
<keyword evidence="7" id="KW-0963">Cytoplasm</keyword>
<dbReference type="InterPro" id="IPR058866">
    <property type="entry name" value="GDPGP1_N"/>
</dbReference>
<comment type="similarity">
    <text evidence="4">Belongs to the GDPGP1 family.</text>
</comment>
<name>A0A9P0XG29_PIEBR</name>
<dbReference type="GO" id="GO:0080048">
    <property type="term" value="F:GDP-D-glucose phosphorylase activity"/>
    <property type="evidence" value="ECO:0007669"/>
    <property type="project" value="UniProtKB-EC"/>
</dbReference>
<evidence type="ECO:0000256" key="12">
    <source>
        <dbReference type="ARBA" id="ARBA00022801"/>
    </source>
</evidence>
<dbReference type="EC" id="2.7.7.78" evidence="5"/>
<evidence type="ECO:0000259" key="14">
    <source>
        <dbReference type="Pfam" id="PF26217"/>
    </source>
</evidence>
<evidence type="ECO:0000259" key="13">
    <source>
        <dbReference type="Pfam" id="PF26216"/>
    </source>
</evidence>
<dbReference type="GO" id="GO:0005737">
    <property type="term" value="C:cytoplasm"/>
    <property type="evidence" value="ECO:0007669"/>
    <property type="project" value="UniProtKB-SubCell"/>
</dbReference>
<dbReference type="PANTHER" id="PTHR20884">
    <property type="entry name" value="GDP-D-GLUCOSE PHOSPHORYLASE 1"/>
    <property type="match status" value="1"/>
</dbReference>
<keyword evidence="9" id="KW-0808">Transferase</keyword>
<keyword evidence="8" id="KW-0344">Guanine-nucleotide releasing factor</keyword>
<dbReference type="GO" id="GO:0016787">
    <property type="term" value="F:hydrolase activity"/>
    <property type="evidence" value="ECO:0007669"/>
    <property type="project" value="UniProtKB-KW"/>
</dbReference>
<evidence type="ECO:0000256" key="1">
    <source>
        <dbReference type="ARBA" id="ARBA00000063"/>
    </source>
</evidence>
<dbReference type="Pfam" id="PF26217">
    <property type="entry name" value="GDPGP1_N"/>
    <property type="match status" value="1"/>
</dbReference>
<gene>
    <name evidence="15" type="ORF">PIBRA_LOCUS11060</name>
</gene>
<evidence type="ECO:0000256" key="7">
    <source>
        <dbReference type="ARBA" id="ARBA00022490"/>
    </source>
</evidence>
<comment type="subcellular location">
    <subcellularLocation>
        <location evidence="3">Cytoplasm</location>
    </subcellularLocation>
</comment>
<dbReference type="GO" id="GO:0006006">
    <property type="term" value="P:glucose metabolic process"/>
    <property type="evidence" value="ECO:0007669"/>
    <property type="project" value="TreeGrafter"/>
</dbReference>
<sequence>MYEFQCIDGIFREDNLNLIQKLKEKWHELHVNTSIFRYKLGTLKEKLAGNYMLQLNHDRSVKRRQPEHMTNICQPFDENKFNFSKVSSEEVLYKFWNKDTATNIHAIVVNVSPINYYHSLLCPSIYQMLPQVVTLDSLKLVLYIHSLSQDCDLRIAFNSLCALASVNHLHYHLVFEKQKLPIDYVNCTHIKGPLWLMENYPIPGFCFDGNAKNAAEDIFKLIQYFLANSIAHNIFITKGCSFNNGHDMTRVFVWARKSTAGAKQLGAFNVAALELGGYFAVYFDEDFEKIEVQDLDRELAKWKLDNFDKLCKEVEKLFL</sequence>
<evidence type="ECO:0000256" key="10">
    <source>
        <dbReference type="ARBA" id="ARBA00022695"/>
    </source>
</evidence>
<keyword evidence="11" id="KW-0547">Nucleotide-binding</keyword>
<feature type="domain" description="GDPGP1-like N-terminal" evidence="14">
    <location>
        <begin position="19"/>
        <end position="173"/>
    </location>
</feature>
<dbReference type="EMBL" id="CALOZG010000042">
    <property type="protein sequence ID" value="CAH4034934.1"/>
    <property type="molecule type" value="Genomic_DNA"/>
</dbReference>
<dbReference type="AlphaFoldDB" id="A0A9P0XG29"/>
<dbReference type="InterPro" id="IPR026506">
    <property type="entry name" value="GDPGP"/>
</dbReference>
<comment type="catalytic activity">
    <reaction evidence="1">
        <text>GDP-alpha-D-glucose + phosphate = alpha-D-glucose 1-phosphate + GDP + H(+)</text>
        <dbReference type="Rhea" id="RHEA:30387"/>
        <dbReference type="ChEBI" id="CHEBI:15378"/>
        <dbReference type="ChEBI" id="CHEBI:43474"/>
        <dbReference type="ChEBI" id="CHEBI:58189"/>
        <dbReference type="ChEBI" id="CHEBI:58601"/>
        <dbReference type="ChEBI" id="CHEBI:62230"/>
        <dbReference type="EC" id="2.7.7.78"/>
    </reaction>
</comment>
<feature type="domain" description="GDPGP1-like C-terminal" evidence="13">
    <location>
        <begin position="194"/>
        <end position="308"/>
    </location>
</feature>
<keyword evidence="16" id="KW-1185">Reference proteome</keyword>
<evidence type="ECO:0000256" key="5">
    <source>
        <dbReference type="ARBA" id="ARBA00012507"/>
    </source>
</evidence>
<evidence type="ECO:0000313" key="16">
    <source>
        <dbReference type="Proteomes" id="UP001152562"/>
    </source>
</evidence>